<evidence type="ECO:0000256" key="6">
    <source>
        <dbReference type="ARBA" id="ARBA00031424"/>
    </source>
</evidence>
<comment type="function">
    <text evidence="2">Catalyzes the epimerization of the C3' and C5'positions of dTDP-6-deoxy-D-xylo-4-hexulose, forming dTDP-6-deoxy-L-lyxo-4-hexulose.</text>
</comment>
<sequence length="189" mass="21242">MGTQNGLISKPTAIAGVYLIERLQRGDDRGFFERIYCAETMQGLGWNDPIAQLNHSFTAQKGTVRGLHYQLPPYAESKLVTCFRGAVWDVIVDLRHGSPSFLQHVAIELSAQNQQSLLVPPGCAHGFQTLTENVDMFYCHSRTYAPQFEAGLNVLDVRLQLQWPLPVTQRSERDVAFAFLTEDFEGVKL</sequence>
<keyword evidence="9" id="KW-1185">Reference proteome</keyword>
<organism evidence="8 9">
    <name type="scientific">Undibacterium amnicola</name>
    <dbReference type="NCBI Taxonomy" id="1834038"/>
    <lineage>
        <taxon>Bacteria</taxon>
        <taxon>Pseudomonadati</taxon>
        <taxon>Pseudomonadota</taxon>
        <taxon>Betaproteobacteria</taxon>
        <taxon>Burkholderiales</taxon>
        <taxon>Oxalobacteraceae</taxon>
        <taxon>Undibacterium</taxon>
    </lineage>
</organism>
<dbReference type="EC" id="5.1.3.13" evidence="3"/>
<accession>A0ABR6XL35</accession>
<dbReference type="PANTHER" id="PTHR21047:SF2">
    <property type="entry name" value="THYMIDINE DIPHOSPHO-4-KETO-RHAMNOSE 3,5-EPIMERASE"/>
    <property type="match status" value="1"/>
</dbReference>
<evidence type="ECO:0000256" key="1">
    <source>
        <dbReference type="ARBA" id="ARBA00001298"/>
    </source>
</evidence>
<evidence type="ECO:0000313" key="9">
    <source>
        <dbReference type="Proteomes" id="UP000643610"/>
    </source>
</evidence>
<evidence type="ECO:0000256" key="7">
    <source>
        <dbReference type="ARBA" id="ARBA00033311"/>
    </source>
</evidence>
<reference evidence="8 9" key="1">
    <citation type="submission" date="2020-08" db="EMBL/GenBank/DDBJ databases">
        <title>Novel species isolated from subtropical streams in China.</title>
        <authorList>
            <person name="Lu H."/>
        </authorList>
    </citation>
    <scope>NUCLEOTIDE SEQUENCE [LARGE SCALE GENOMIC DNA]</scope>
    <source>
        <strain evidence="8 9">KCTC 52442</strain>
    </source>
</reference>
<dbReference type="Proteomes" id="UP000643610">
    <property type="component" value="Unassembled WGS sequence"/>
</dbReference>
<dbReference type="PANTHER" id="PTHR21047">
    <property type="entry name" value="DTDP-6-DEOXY-D-GLUCOSE-3,5 EPIMERASE"/>
    <property type="match status" value="1"/>
</dbReference>
<evidence type="ECO:0000256" key="3">
    <source>
        <dbReference type="ARBA" id="ARBA00012098"/>
    </source>
</evidence>
<dbReference type="InterPro" id="IPR011051">
    <property type="entry name" value="RmlC_Cupin_sf"/>
</dbReference>
<dbReference type="Pfam" id="PF00908">
    <property type="entry name" value="dTDP_sugar_isom"/>
    <property type="match status" value="1"/>
</dbReference>
<name>A0ABR6XL35_9BURK</name>
<evidence type="ECO:0000256" key="5">
    <source>
        <dbReference type="ARBA" id="ARBA00029758"/>
    </source>
</evidence>
<dbReference type="EMBL" id="JACOFU010000001">
    <property type="protein sequence ID" value="MBC3830233.1"/>
    <property type="molecule type" value="Genomic_DNA"/>
</dbReference>
<evidence type="ECO:0000256" key="4">
    <source>
        <dbReference type="ARBA" id="ARBA00019595"/>
    </source>
</evidence>
<dbReference type="Gene3D" id="2.60.120.10">
    <property type="entry name" value="Jelly Rolls"/>
    <property type="match status" value="1"/>
</dbReference>
<dbReference type="InterPro" id="IPR014710">
    <property type="entry name" value="RmlC-like_jellyroll"/>
</dbReference>
<evidence type="ECO:0000313" key="8">
    <source>
        <dbReference type="EMBL" id="MBC3830233.1"/>
    </source>
</evidence>
<comment type="caution">
    <text evidence="8">The sequence shown here is derived from an EMBL/GenBank/DDBJ whole genome shotgun (WGS) entry which is preliminary data.</text>
</comment>
<comment type="catalytic activity">
    <reaction evidence="1">
        <text>dTDP-4-dehydro-6-deoxy-alpha-D-glucose = dTDP-4-dehydro-beta-L-rhamnose</text>
        <dbReference type="Rhea" id="RHEA:16969"/>
        <dbReference type="ChEBI" id="CHEBI:57649"/>
        <dbReference type="ChEBI" id="CHEBI:62830"/>
        <dbReference type="EC" id="5.1.3.13"/>
    </reaction>
</comment>
<proteinExistence type="predicted"/>
<dbReference type="SUPFAM" id="SSF51182">
    <property type="entry name" value="RmlC-like cupins"/>
    <property type="match status" value="1"/>
</dbReference>
<evidence type="ECO:0000256" key="2">
    <source>
        <dbReference type="ARBA" id="ARBA00001997"/>
    </source>
</evidence>
<dbReference type="CDD" id="cd00438">
    <property type="entry name" value="cupin_RmlC"/>
    <property type="match status" value="1"/>
</dbReference>
<dbReference type="RefSeq" id="WP_186889260.1">
    <property type="nucleotide sequence ID" value="NZ_JACOFU010000001.1"/>
</dbReference>
<protein>
    <recommendedName>
        <fullName evidence="4">dTDP-4-dehydrorhamnose 3,5-epimerase</fullName>
        <ecNumber evidence="3">5.1.3.13</ecNumber>
    </recommendedName>
    <alternativeName>
        <fullName evidence="6">Thymidine diphospho-4-keto-rhamnose 3,5-epimerase</fullName>
    </alternativeName>
    <alternativeName>
        <fullName evidence="5">dTDP-4-keto-6-deoxyglucose 3,5-epimerase</fullName>
    </alternativeName>
    <alternativeName>
        <fullName evidence="7">dTDP-6-deoxy-D-xylo-4-hexulose 3,5-epimerase</fullName>
    </alternativeName>
</protein>
<gene>
    <name evidence="8" type="ORF">H8K33_01785</name>
</gene>
<dbReference type="InterPro" id="IPR000888">
    <property type="entry name" value="RmlC-like"/>
</dbReference>